<proteinExistence type="predicted"/>
<reference evidence="2" key="1">
    <citation type="journal article" date="2011" name="Environ. Microbiol.">
        <title>Time-series analyses of Monterey Bay coastal microbial picoplankton using a 'genome proxy' microarray.</title>
        <authorList>
            <person name="Rich V.I."/>
            <person name="Pham V.D."/>
            <person name="Eppley J."/>
            <person name="Shi Y."/>
            <person name="DeLong E.F."/>
        </authorList>
    </citation>
    <scope>NUCLEOTIDE SEQUENCE</scope>
</reference>
<feature type="domain" description="Thiol:disulfide interchange protein DsbD N-terminal" evidence="1">
    <location>
        <begin position="38"/>
        <end position="143"/>
    </location>
</feature>
<accession>E0Y0B2</accession>
<dbReference type="EMBL" id="GU474938">
    <property type="protein sequence ID" value="ADI20103.1"/>
    <property type="molecule type" value="Genomic_DNA"/>
</dbReference>
<name>E0Y0B2_9PROT</name>
<evidence type="ECO:0000313" key="2">
    <source>
        <dbReference type="EMBL" id="ADI20103.1"/>
    </source>
</evidence>
<protein>
    <submittedName>
        <fullName evidence="2">Uncharacterized protein predicted to be involved in c-type cytochrome biogenesis</fullName>
    </submittedName>
</protein>
<dbReference type="Pfam" id="PF11412">
    <property type="entry name" value="DsbD_N"/>
    <property type="match status" value="1"/>
</dbReference>
<sequence length="264" mass="29716">MILLVLLFNIVGNSVFSQSPIIGLKSVDIIRGWRQNDDIHIAAINIKLEEGWKTYWRVPGIGGIAPILNWEKSKNIKNISLIWPKPNIYNEYGLQTIGYKDELLLPIQIQPIDKKQPIHLSITIDFGICSDVCVPIQTTVEEKLPERTSIGKKNILDTLEKAILSGNKSPIKIVKCNIVPIKDGFEVNAFFEGLASFDKDTLGVVEYPVKQNGWINQKASKISSNQLSVHATVYHKPIHFIDRSDLTLTIFTKNKAFEFDGCMS</sequence>
<evidence type="ECO:0000259" key="1">
    <source>
        <dbReference type="Pfam" id="PF11412"/>
    </source>
</evidence>
<dbReference type="AlphaFoldDB" id="E0Y0B2"/>
<dbReference type="InterPro" id="IPR028250">
    <property type="entry name" value="DsbDN"/>
</dbReference>
<organism evidence="2">
    <name type="scientific">uncultured alpha proteobacterium EB080_L06A09</name>
    <dbReference type="NCBI Taxonomy" id="710794"/>
    <lineage>
        <taxon>Bacteria</taxon>
        <taxon>Pseudomonadati</taxon>
        <taxon>Pseudomonadota</taxon>
        <taxon>Alphaproteobacteria</taxon>
        <taxon>environmental samples</taxon>
    </lineage>
</organism>